<accession>A0A5C2RZL9</accession>
<reference evidence="1" key="1">
    <citation type="journal article" date="2018" name="Genome Biol. Evol.">
        <title>Genomics and development of Lentinus tigrinus, a white-rot wood-decaying mushroom with dimorphic fruiting bodies.</title>
        <authorList>
            <person name="Wu B."/>
            <person name="Xu Z."/>
            <person name="Knudson A."/>
            <person name="Carlson A."/>
            <person name="Chen N."/>
            <person name="Kovaka S."/>
            <person name="LaButti K."/>
            <person name="Lipzen A."/>
            <person name="Pennachio C."/>
            <person name="Riley R."/>
            <person name="Schakwitz W."/>
            <person name="Umezawa K."/>
            <person name="Ohm R.A."/>
            <person name="Grigoriev I.V."/>
            <person name="Nagy L.G."/>
            <person name="Gibbons J."/>
            <person name="Hibbett D."/>
        </authorList>
    </citation>
    <scope>NUCLEOTIDE SEQUENCE [LARGE SCALE GENOMIC DNA]</scope>
    <source>
        <strain evidence="1">ALCF2SS1-6</strain>
    </source>
</reference>
<keyword evidence="2" id="KW-1185">Reference proteome</keyword>
<organism evidence="1 2">
    <name type="scientific">Lentinus tigrinus ALCF2SS1-6</name>
    <dbReference type="NCBI Taxonomy" id="1328759"/>
    <lineage>
        <taxon>Eukaryota</taxon>
        <taxon>Fungi</taxon>
        <taxon>Dikarya</taxon>
        <taxon>Basidiomycota</taxon>
        <taxon>Agaricomycotina</taxon>
        <taxon>Agaricomycetes</taxon>
        <taxon>Polyporales</taxon>
        <taxon>Polyporaceae</taxon>
        <taxon>Lentinus</taxon>
    </lineage>
</organism>
<dbReference type="AlphaFoldDB" id="A0A5C2RZL9"/>
<sequence>MSSAGAISKATEVLDTPLEKWLEGHHIPITDKREGKKYHAFVFGGFPVGRRRDEGIYDALIQVPVFIVVLKFRTSIDTSTLDADVGLSIGVPLFGDVEIGEKQGNMRDGIIFSLDVPLVASGSVTIFINSDDWFHVKLSLNVVGQDFDADLALFPIPRSASQEANDVQSSVLSMFAGVP</sequence>
<dbReference type="OrthoDB" id="2927476at2759"/>
<evidence type="ECO:0000313" key="1">
    <source>
        <dbReference type="EMBL" id="RPD56481.1"/>
    </source>
</evidence>
<proteinExistence type="predicted"/>
<gene>
    <name evidence="1" type="ORF">L227DRAFT_656084</name>
</gene>
<dbReference type="EMBL" id="ML122287">
    <property type="protein sequence ID" value="RPD56481.1"/>
    <property type="molecule type" value="Genomic_DNA"/>
</dbReference>
<evidence type="ECO:0000313" key="2">
    <source>
        <dbReference type="Proteomes" id="UP000313359"/>
    </source>
</evidence>
<protein>
    <submittedName>
        <fullName evidence="1">Uncharacterized protein</fullName>
    </submittedName>
</protein>
<dbReference type="Proteomes" id="UP000313359">
    <property type="component" value="Unassembled WGS sequence"/>
</dbReference>
<name>A0A5C2RZL9_9APHY</name>